<name>A0AB34JL35_PRYPA</name>
<reference evidence="2 3" key="1">
    <citation type="journal article" date="2024" name="Science">
        <title>Giant polyketide synthase enzymes in the biosynthesis of giant marine polyether toxins.</title>
        <authorList>
            <person name="Fallon T.R."/>
            <person name="Shende V.V."/>
            <person name="Wierzbicki I.H."/>
            <person name="Pendleton A.L."/>
            <person name="Watervoot N.F."/>
            <person name="Auber R.P."/>
            <person name="Gonzalez D.J."/>
            <person name="Wisecaver J.H."/>
            <person name="Moore B.S."/>
        </authorList>
    </citation>
    <scope>NUCLEOTIDE SEQUENCE [LARGE SCALE GENOMIC DNA]</scope>
    <source>
        <strain evidence="2 3">12B1</strain>
    </source>
</reference>
<proteinExistence type="predicted"/>
<evidence type="ECO:0000313" key="3">
    <source>
        <dbReference type="Proteomes" id="UP001515480"/>
    </source>
</evidence>
<keyword evidence="3" id="KW-1185">Reference proteome</keyword>
<comment type="caution">
    <text evidence="2">The sequence shown here is derived from an EMBL/GenBank/DDBJ whole genome shotgun (WGS) entry which is preliminary data.</text>
</comment>
<sequence length="208" mass="22441">MLLVVAAAAALLVEPPMRGGVVSRRGMVIHSFAAATVAPPAFAKFVEPEEGVAYTSKQKLKAELAAATAARKEEERIAALPITKLKAARDKIAESPALIENGDWDELRARIQSQSIIDLINSAAYRKADVAALKKKLLLQLVPVDTFAYKQQKEEFLPAILKDYCAPGVVPRDEPGACKVRPVLDTQGQIAKLKEALASLDEIIRACS</sequence>
<protein>
    <submittedName>
        <fullName evidence="2">Uncharacterized protein</fullName>
    </submittedName>
</protein>
<evidence type="ECO:0000313" key="2">
    <source>
        <dbReference type="EMBL" id="KAL1521728.1"/>
    </source>
</evidence>
<keyword evidence="1" id="KW-0732">Signal</keyword>
<dbReference type="AlphaFoldDB" id="A0AB34JL35"/>
<accession>A0AB34JL35</accession>
<feature type="chain" id="PRO_5044276644" evidence="1">
    <location>
        <begin position="20"/>
        <end position="208"/>
    </location>
</feature>
<dbReference type="EMBL" id="JBGBPQ010000007">
    <property type="protein sequence ID" value="KAL1521728.1"/>
    <property type="molecule type" value="Genomic_DNA"/>
</dbReference>
<organism evidence="2 3">
    <name type="scientific">Prymnesium parvum</name>
    <name type="common">Toxic golden alga</name>
    <dbReference type="NCBI Taxonomy" id="97485"/>
    <lineage>
        <taxon>Eukaryota</taxon>
        <taxon>Haptista</taxon>
        <taxon>Haptophyta</taxon>
        <taxon>Prymnesiophyceae</taxon>
        <taxon>Prymnesiales</taxon>
        <taxon>Prymnesiaceae</taxon>
        <taxon>Prymnesium</taxon>
    </lineage>
</organism>
<feature type="signal peptide" evidence="1">
    <location>
        <begin position="1"/>
        <end position="19"/>
    </location>
</feature>
<evidence type="ECO:0000256" key="1">
    <source>
        <dbReference type="SAM" id="SignalP"/>
    </source>
</evidence>
<gene>
    <name evidence="2" type="ORF">AB1Y20_021383</name>
</gene>
<dbReference type="Proteomes" id="UP001515480">
    <property type="component" value="Unassembled WGS sequence"/>
</dbReference>